<keyword evidence="1" id="KW-0732">Signal</keyword>
<feature type="chain" id="PRO_5001490696" description="Secreted protein" evidence="1">
    <location>
        <begin position="20"/>
        <end position="145"/>
    </location>
</feature>
<evidence type="ECO:0000313" key="3">
    <source>
        <dbReference type="Proteomes" id="UP000024635"/>
    </source>
</evidence>
<accession>A0A016VZB0</accession>
<evidence type="ECO:0008006" key="4">
    <source>
        <dbReference type="Google" id="ProtNLM"/>
    </source>
</evidence>
<gene>
    <name evidence="2" type="primary">Acey_s0002.g515</name>
    <name evidence="2" type="ORF">Y032_0002g515</name>
</gene>
<dbReference type="EMBL" id="JARK01001338">
    <property type="protein sequence ID" value="EYC32929.1"/>
    <property type="molecule type" value="Genomic_DNA"/>
</dbReference>
<dbReference type="AlphaFoldDB" id="A0A016VZB0"/>
<feature type="signal peptide" evidence="1">
    <location>
        <begin position="1"/>
        <end position="19"/>
    </location>
</feature>
<comment type="caution">
    <text evidence="2">The sequence shown here is derived from an EMBL/GenBank/DDBJ whole genome shotgun (WGS) entry which is preliminary data.</text>
</comment>
<evidence type="ECO:0000256" key="1">
    <source>
        <dbReference type="SAM" id="SignalP"/>
    </source>
</evidence>
<evidence type="ECO:0000313" key="2">
    <source>
        <dbReference type="EMBL" id="EYC32929.1"/>
    </source>
</evidence>
<proteinExistence type="predicted"/>
<keyword evidence="3" id="KW-1185">Reference proteome</keyword>
<protein>
    <recommendedName>
        <fullName evidence="4">Secreted protein</fullName>
    </recommendedName>
</protein>
<dbReference type="Proteomes" id="UP000024635">
    <property type="component" value="Unassembled WGS sequence"/>
</dbReference>
<sequence>MRCVLLYAVLNAALEFGAQISCRAPWVLCSELHPFLSAQMTLKQLQSIAQGRYKSSLYYTCARRYRCSSSHRTPQEIWVTDSRSALKTAYGGTHRITNGHDYLAKPSKPLILPKVSVLTPHKFIHRASTRLPWVNSMMHTGSESK</sequence>
<reference evidence="3" key="1">
    <citation type="journal article" date="2015" name="Nat. Genet.">
        <title>The genome and transcriptome of the zoonotic hookworm Ancylostoma ceylanicum identify infection-specific gene families.</title>
        <authorList>
            <person name="Schwarz E.M."/>
            <person name="Hu Y."/>
            <person name="Antoshechkin I."/>
            <person name="Miller M.M."/>
            <person name="Sternberg P.W."/>
            <person name="Aroian R.V."/>
        </authorList>
    </citation>
    <scope>NUCLEOTIDE SEQUENCE</scope>
    <source>
        <strain evidence="3">HY135</strain>
    </source>
</reference>
<organism evidence="2 3">
    <name type="scientific">Ancylostoma ceylanicum</name>
    <dbReference type="NCBI Taxonomy" id="53326"/>
    <lineage>
        <taxon>Eukaryota</taxon>
        <taxon>Metazoa</taxon>
        <taxon>Ecdysozoa</taxon>
        <taxon>Nematoda</taxon>
        <taxon>Chromadorea</taxon>
        <taxon>Rhabditida</taxon>
        <taxon>Rhabditina</taxon>
        <taxon>Rhabditomorpha</taxon>
        <taxon>Strongyloidea</taxon>
        <taxon>Ancylostomatidae</taxon>
        <taxon>Ancylostomatinae</taxon>
        <taxon>Ancylostoma</taxon>
    </lineage>
</organism>
<name>A0A016VZB0_9BILA</name>